<dbReference type="EMBL" id="JAAORC010000002">
    <property type="protein sequence ID" value="MBO8223124.1"/>
    <property type="molecule type" value="Genomic_DNA"/>
</dbReference>
<dbReference type="AlphaFoldDB" id="A0A8I1X428"/>
<sequence length="59" mass="7150">MTKVNIEWQDQFGHWKHYQMMHHLPSAYKTAQFRSKTMKKRMRLVEATTGSLLDLIDER</sequence>
<evidence type="ECO:0000313" key="1">
    <source>
        <dbReference type="EMBL" id="MBO8223124.1"/>
    </source>
</evidence>
<reference evidence="1" key="1">
    <citation type="submission" date="2020-03" db="EMBL/GenBank/DDBJ databases">
        <title>Genome differentiation and subclade ecological adaptation of Prochlorococcus HLII clade in the global ocean.</title>
        <authorList>
            <person name="Yan W."/>
            <person name="Fen X."/>
            <person name="Zhang W."/>
        </authorList>
    </citation>
    <scope>NUCLEOTIDE SEQUENCE</scope>
    <source>
        <strain evidence="1">XMU1401</strain>
    </source>
</reference>
<organism evidence="1 2">
    <name type="scientific">Prochlorococcus marinus str. XMU1401</name>
    <dbReference type="NCBI Taxonomy" id="2052594"/>
    <lineage>
        <taxon>Bacteria</taxon>
        <taxon>Bacillati</taxon>
        <taxon>Cyanobacteriota</taxon>
        <taxon>Cyanophyceae</taxon>
        <taxon>Synechococcales</taxon>
        <taxon>Prochlorococcaceae</taxon>
        <taxon>Prochlorococcus</taxon>
    </lineage>
</organism>
<protein>
    <submittedName>
        <fullName evidence="1">Uncharacterized protein</fullName>
    </submittedName>
</protein>
<comment type="caution">
    <text evidence="1">The sequence shown here is derived from an EMBL/GenBank/DDBJ whole genome shotgun (WGS) entry which is preliminary data.</text>
</comment>
<dbReference type="Proteomes" id="UP000666562">
    <property type="component" value="Unassembled WGS sequence"/>
</dbReference>
<name>A0A8I1X428_PROMR</name>
<accession>A0A8I1X428</accession>
<evidence type="ECO:0000313" key="2">
    <source>
        <dbReference type="Proteomes" id="UP000666562"/>
    </source>
</evidence>
<gene>
    <name evidence="1" type="ORF">HA142_06315</name>
</gene>
<dbReference type="RefSeq" id="WP_100883817.1">
    <property type="nucleotide sequence ID" value="NZ_JAAORC010000002.1"/>
</dbReference>
<proteinExistence type="predicted"/>